<organism evidence="3 4">
    <name type="scientific">Herbiconiux daphne</name>
    <dbReference type="NCBI Taxonomy" id="2970914"/>
    <lineage>
        <taxon>Bacteria</taxon>
        <taxon>Bacillati</taxon>
        <taxon>Actinomycetota</taxon>
        <taxon>Actinomycetes</taxon>
        <taxon>Micrococcales</taxon>
        <taxon>Microbacteriaceae</taxon>
        <taxon>Herbiconiux</taxon>
    </lineage>
</organism>
<dbReference type="InterPro" id="IPR042047">
    <property type="entry name" value="SleB_dom1"/>
</dbReference>
<dbReference type="Gene3D" id="1.10.10.2520">
    <property type="entry name" value="Cell wall hydrolase SleB, domain 1"/>
    <property type="match status" value="1"/>
</dbReference>
<comment type="caution">
    <text evidence="3">The sequence shown here is derived from an EMBL/GenBank/DDBJ whole genome shotgun (WGS) entry which is preliminary data.</text>
</comment>
<reference evidence="3" key="1">
    <citation type="submission" date="2022-08" db="EMBL/GenBank/DDBJ databases">
        <authorList>
            <person name="Deng Y."/>
            <person name="Han X.-F."/>
            <person name="Zhang Y.-Q."/>
        </authorList>
    </citation>
    <scope>NUCLEOTIDE SEQUENCE</scope>
    <source>
        <strain evidence="3">CPCC 203386</strain>
    </source>
</reference>
<dbReference type="Proteomes" id="UP001165586">
    <property type="component" value="Unassembled WGS sequence"/>
</dbReference>
<accession>A0ABT2HCF8</accession>
<sequence>EAGGQGHDAMQFVADTVVNRVHSPKFPNTVEGVIYQKGQFEWTKHNRHRTTQDLTRTRDRMMKRKDPHGNHNWIWLDAMEVASTSLSNGYKPKTNALYFSTKTIKAHSYSYRHHSKHKR</sequence>
<gene>
    <name evidence="3" type="ORF">N1032_28160</name>
</gene>
<dbReference type="RefSeq" id="WP_259544051.1">
    <property type="nucleotide sequence ID" value="NZ_JANLCJ010000873.1"/>
</dbReference>
<evidence type="ECO:0000256" key="1">
    <source>
        <dbReference type="SAM" id="MobiDB-lite"/>
    </source>
</evidence>
<feature type="domain" description="Cell wall hydrolase SleB" evidence="2">
    <location>
        <begin position="4"/>
        <end position="109"/>
    </location>
</feature>
<proteinExistence type="predicted"/>
<dbReference type="EMBL" id="JANLCJ010000873">
    <property type="protein sequence ID" value="MCS5737612.1"/>
    <property type="molecule type" value="Genomic_DNA"/>
</dbReference>
<keyword evidence="3" id="KW-0378">Hydrolase</keyword>
<evidence type="ECO:0000313" key="3">
    <source>
        <dbReference type="EMBL" id="MCS5737612.1"/>
    </source>
</evidence>
<protein>
    <submittedName>
        <fullName evidence="3">Cell wall hydrolase</fullName>
    </submittedName>
</protein>
<evidence type="ECO:0000259" key="2">
    <source>
        <dbReference type="Pfam" id="PF07486"/>
    </source>
</evidence>
<feature type="region of interest" description="Disordered" evidence="1">
    <location>
        <begin position="46"/>
        <end position="67"/>
    </location>
</feature>
<keyword evidence="4" id="KW-1185">Reference proteome</keyword>
<dbReference type="Pfam" id="PF07486">
    <property type="entry name" value="Hydrolase_2"/>
    <property type="match status" value="1"/>
</dbReference>
<dbReference type="GO" id="GO:0016787">
    <property type="term" value="F:hydrolase activity"/>
    <property type="evidence" value="ECO:0007669"/>
    <property type="project" value="UniProtKB-KW"/>
</dbReference>
<evidence type="ECO:0000313" key="4">
    <source>
        <dbReference type="Proteomes" id="UP001165586"/>
    </source>
</evidence>
<dbReference type="InterPro" id="IPR011105">
    <property type="entry name" value="Cell_wall_hydrolase_SleB"/>
</dbReference>
<name>A0ABT2HCF8_9MICO</name>
<feature type="non-terminal residue" evidence="3">
    <location>
        <position position="1"/>
    </location>
</feature>